<evidence type="ECO:0000256" key="1">
    <source>
        <dbReference type="ARBA" id="ARBA00008814"/>
    </source>
</evidence>
<dbReference type="PANTHER" id="PTHR30535">
    <property type="entry name" value="VITAMIN B12-BINDING PROTEIN"/>
    <property type="match status" value="1"/>
</dbReference>
<comment type="similarity">
    <text evidence="1">Belongs to the bacterial solute-binding protein 8 family.</text>
</comment>
<proteinExistence type="inferred from homology"/>
<dbReference type="NCBIfam" id="NF038402">
    <property type="entry name" value="TroA_like"/>
    <property type="match status" value="1"/>
</dbReference>
<feature type="domain" description="Fe/B12 periplasmic-binding" evidence="3">
    <location>
        <begin position="26"/>
        <end position="271"/>
    </location>
</feature>
<gene>
    <name evidence="4" type="ORF">A2310_01675</name>
</gene>
<name>A0A1F4SPM6_UNCSA</name>
<organism evidence="4 5">
    <name type="scientific">candidate division WOR-1 bacterium RIFOXYB2_FULL_37_13</name>
    <dbReference type="NCBI Taxonomy" id="1802579"/>
    <lineage>
        <taxon>Bacteria</taxon>
        <taxon>Bacillati</taxon>
        <taxon>Saganbacteria</taxon>
    </lineage>
</organism>
<evidence type="ECO:0000313" key="5">
    <source>
        <dbReference type="Proteomes" id="UP000178417"/>
    </source>
</evidence>
<comment type="caution">
    <text evidence="4">The sequence shown here is derived from an EMBL/GenBank/DDBJ whole genome shotgun (WGS) entry which is preliminary data.</text>
</comment>
<dbReference type="Pfam" id="PF01497">
    <property type="entry name" value="Peripla_BP_2"/>
    <property type="match status" value="1"/>
</dbReference>
<dbReference type="STRING" id="1802579.A2310_01675"/>
<dbReference type="PROSITE" id="PS50983">
    <property type="entry name" value="FE_B12_PBP"/>
    <property type="match status" value="1"/>
</dbReference>
<evidence type="ECO:0000313" key="4">
    <source>
        <dbReference type="EMBL" id="OGC22360.1"/>
    </source>
</evidence>
<dbReference type="Proteomes" id="UP000178417">
    <property type="component" value="Unassembled WGS sequence"/>
</dbReference>
<accession>A0A1F4SPM6</accession>
<dbReference type="PANTHER" id="PTHR30535:SF34">
    <property type="entry name" value="MOLYBDATE-BINDING PROTEIN MOLA"/>
    <property type="match status" value="1"/>
</dbReference>
<sequence>MIFRRIFVFLIISFLLAAASFALPSRIISTMPSITETLFILGVGDKVVGVTTNCNYPKEAATKEKIGRVTVNVEKIFYLKPDLILMLEDAQLRDIEYLKSKKLPVVAIQANTVQGVFDSINQIGSLTGATKEAEKIVMQLNSRLHKIKESDKAKIAKSIFVMAGFKPLVSVGRSSFINDILAKAGGENVIISKVAYPQISFEELYRLNPDILIVPKGLFGGDQIKKEEKLRRLSAVQNDRILFVEDDLLFRPGPRVVDAIEIIAKFLSNEN</sequence>
<evidence type="ECO:0000259" key="3">
    <source>
        <dbReference type="PROSITE" id="PS50983"/>
    </source>
</evidence>
<dbReference type="GO" id="GO:0071281">
    <property type="term" value="P:cellular response to iron ion"/>
    <property type="evidence" value="ECO:0007669"/>
    <property type="project" value="TreeGrafter"/>
</dbReference>
<dbReference type="InterPro" id="IPR050902">
    <property type="entry name" value="ABC_Transporter_SBP"/>
</dbReference>
<reference evidence="4 5" key="1">
    <citation type="journal article" date="2016" name="Nat. Commun.">
        <title>Thousands of microbial genomes shed light on interconnected biogeochemical processes in an aquifer system.</title>
        <authorList>
            <person name="Anantharaman K."/>
            <person name="Brown C.T."/>
            <person name="Hug L.A."/>
            <person name="Sharon I."/>
            <person name="Castelle C.J."/>
            <person name="Probst A.J."/>
            <person name="Thomas B.C."/>
            <person name="Singh A."/>
            <person name="Wilkins M.J."/>
            <person name="Karaoz U."/>
            <person name="Brodie E.L."/>
            <person name="Williams K.H."/>
            <person name="Hubbard S.S."/>
            <person name="Banfield J.F."/>
        </authorList>
    </citation>
    <scope>NUCLEOTIDE SEQUENCE [LARGE SCALE GENOMIC DNA]</scope>
</reference>
<dbReference type="AlphaFoldDB" id="A0A1F4SPM6"/>
<keyword evidence="2" id="KW-0732">Signal</keyword>
<dbReference type="EMBL" id="MEUB01000029">
    <property type="protein sequence ID" value="OGC22360.1"/>
    <property type="molecule type" value="Genomic_DNA"/>
</dbReference>
<protein>
    <recommendedName>
        <fullName evidence="3">Fe/B12 periplasmic-binding domain-containing protein</fullName>
    </recommendedName>
</protein>
<dbReference type="InterPro" id="IPR002491">
    <property type="entry name" value="ABC_transptr_periplasmic_BD"/>
</dbReference>
<evidence type="ECO:0000256" key="2">
    <source>
        <dbReference type="ARBA" id="ARBA00022729"/>
    </source>
</evidence>
<dbReference type="SUPFAM" id="SSF53807">
    <property type="entry name" value="Helical backbone' metal receptor"/>
    <property type="match status" value="1"/>
</dbReference>
<dbReference type="Gene3D" id="3.40.50.1980">
    <property type="entry name" value="Nitrogenase molybdenum iron protein domain"/>
    <property type="match status" value="2"/>
</dbReference>
<dbReference type="InterPro" id="IPR054828">
    <property type="entry name" value="Vit_B12_bind_prot"/>
</dbReference>